<sequence length="92" mass="10218">MKIDSISNLISSFAEKYLNSVDQKTVKSEKMTSSAARNSEAAEVSPEFALDENEKSSRKEYLEKIKQEVNAGSYNPDSRDVAEALLRELGSL</sequence>
<keyword evidence="3" id="KW-0969">Cilium</keyword>
<keyword evidence="3" id="KW-0282">Flagellum</keyword>
<dbReference type="Proteomes" id="UP000524246">
    <property type="component" value="Unassembled WGS sequence"/>
</dbReference>
<feature type="region of interest" description="Disordered" evidence="1">
    <location>
        <begin position="25"/>
        <end position="56"/>
    </location>
</feature>
<proteinExistence type="predicted"/>
<dbReference type="InterPro" id="IPR035890">
    <property type="entry name" value="Anti-sigma-28_factor_FlgM_sf"/>
</dbReference>
<feature type="domain" description="Anti-sigma-28 factor FlgM C-terminal" evidence="2">
    <location>
        <begin position="52"/>
        <end position="86"/>
    </location>
</feature>
<evidence type="ECO:0000256" key="1">
    <source>
        <dbReference type="SAM" id="MobiDB-lite"/>
    </source>
</evidence>
<dbReference type="InterPro" id="IPR031316">
    <property type="entry name" value="FlgM_C"/>
</dbReference>
<keyword evidence="3" id="KW-0966">Cell projection</keyword>
<dbReference type="AlphaFoldDB" id="A0A7X9FRJ2"/>
<organism evidence="3 4">
    <name type="scientific">SAR324 cluster bacterium</name>
    <dbReference type="NCBI Taxonomy" id="2024889"/>
    <lineage>
        <taxon>Bacteria</taxon>
        <taxon>Deltaproteobacteria</taxon>
        <taxon>SAR324 cluster</taxon>
    </lineage>
</organism>
<dbReference type="SUPFAM" id="SSF101498">
    <property type="entry name" value="Anti-sigma factor FlgM"/>
    <property type="match status" value="1"/>
</dbReference>
<evidence type="ECO:0000259" key="2">
    <source>
        <dbReference type="Pfam" id="PF04316"/>
    </source>
</evidence>
<comment type="caution">
    <text evidence="3">The sequence shown here is derived from an EMBL/GenBank/DDBJ whole genome shotgun (WGS) entry which is preliminary data.</text>
</comment>
<evidence type="ECO:0000313" key="4">
    <source>
        <dbReference type="Proteomes" id="UP000524246"/>
    </source>
</evidence>
<evidence type="ECO:0000313" key="3">
    <source>
        <dbReference type="EMBL" id="NMC62553.1"/>
    </source>
</evidence>
<protein>
    <submittedName>
        <fullName evidence="3">Flagellar biosynthesis anti-sigma factor FlgM</fullName>
    </submittedName>
</protein>
<accession>A0A7X9FRJ2</accession>
<name>A0A7X9FRJ2_9DELT</name>
<reference evidence="3 4" key="1">
    <citation type="journal article" date="2020" name="Biotechnol. Biofuels">
        <title>New insights from the biogas microbiome by comprehensive genome-resolved metagenomics of nearly 1600 species originating from multiple anaerobic digesters.</title>
        <authorList>
            <person name="Campanaro S."/>
            <person name="Treu L."/>
            <person name="Rodriguez-R L.M."/>
            <person name="Kovalovszki A."/>
            <person name="Ziels R.M."/>
            <person name="Maus I."/>
            <person name="Zhu X."/>
            <person name="Kougias P.G."/>
            <person name="Basile A."/>
            <person name="Luo G."/>
            <person name="Schluter A."/>
            <person name="Konstantinidis K.T."/>
            <person name="Angelidaki I."/>
        </authorList>
    </citation>
    <scope>NUCLEOTIDE SEQUENCE [LARGE SCALE GENOMIC DNA]</scope>
    <source>
        <strain evidence="3">AS27yjCOA_65</strain>
    </source>
</reference>
<dbReference type="EMBL" id="JAAZON010000223">
    <property type="protein sequence ID" value="NMC62553.1"/>
    <property type="molecule type" value="Genomic_DNA"/>
</dbReference>
<gene>
    <name evidence="3" type="ORF">GYA55_05225</name>
</gene>
<dbReference type="Pfam" id="PF04316">
    <property type="entry name" value="FlgM"/>
    <property type="match status" value="1"/>
</dbReference>